<dbReference type="InterPro" id="IPR038430">
    <property type="entry name" value="NDAH_ubi_oxred_su3_sf"/>
</dbReference>
<evidence type="ECO:0000256" key="8">
    <source>
        <dbReference type="RuleBase" id="RU003639"/>
    </source>
</evidence>
<dbReference type="PANTHER" id="PTHR11058:SF9">
    <property type="entry name" value="NADH-UBIQUINONE OXIDOREDUCTASE CHAIN 3"/>
    <property type="match status" value="1"/>
</dbReference>
<reference evidence="9 10" key="1">
    <citation type="submission" date="2017-04" db="EMBL/GenBank/DDBJ databases">
        <authorList>
            <person name="Afonso C.L."/>
            <person name="Miller P.J."/>
            <person name="Scott M.A."/>
            <person name="Spackman E."/>
            <person name="Goraichik I."/>
            <person name="Dimitrov K.M."/>
            <person name="Suarez D.L."/>
            <person name="Swayne D.E."/>
        </authorList>
    </citation>
    <scope>NUCLEOTIDE SEQUENCE [LARGE SCALE GENOMIC DNA]</scope>
    <source>
        <strain evidence="9 10">DSM 11270</strain>
    </source>
</reference>
<keyword evidence="7" id="KW-1278">Translocase</keyword>
<dbReference type="PANTHER" id="PTHR11058">
    <property type="entry name" value="NADH-UBIQUINONE OXIDOREDUCTASE CHAIN 3"/>
    <property type="match status" value="1"/>
</dbReference>
<name>A0A1W1VKZ0_DESTI</name>
<keyword evidence="5 7" id="KW-1133">Transmembrane helix</keyword>
<dbReference type="GO" id="GO:0005886">
    <property type="term" value="C:plasma membrane"/>
    <property type="evidence" value="ECO:0007669"/>
    <property type="project" value="UniProtKB-SubCell"/>
</dbReference>
<evidence type="ECO:0000256" key="3">
    <source>
        <dbReference type="ARBA" id="ARBA00022448"/>
    </source>
</evidence>
<evidence type="ECO:0000256" key="4">
    <source>
        <dbReference type="ARBA" id="ARBA00022692"/>
    </source>
</evidence>
<dbReference type="EC" id="7.1.1.-" evidence="7"/>
<evidence type="ECO:0000256" key="5">
    <source>
        <dbReference type="ARBA" id="ARBA00022989"/>
    </source>
</evidence>
<gene>
    <name evidence="7" type="primary">nuoA</name>
    <name evidence="9" type="ORF">SAMN00017405_0104</name>
</gene>
<keyword evidence="7 8" id="KW-0520">NAD</keyword>
<comment type="function">
    <text evidence="7">NDH-1 shuttles electrons from NADH, via FMN and iron-sulfur (Fe-S) centers, to quinones in the respiratory chain. The immediate electron acceptor for the enzyme in this species is believed to be a menaquinone. Couples the redox reaction to proton translocation (for every two electrons transferred, four hydrogen ions are translocated across the cytoplasmic membrane), and thus conserves the redox energy in a proton gradient.</text>
</comment>
<evidence type="ECO:0000313" key="10">
    <source>
        <dbReference type="Proteomes" id="UP000192731"/>
    </source>
</evidence>
<evidence type="ECO:0000256" key="1">
    <source>
        <dbReference type="ARBA" id="ARBA00004141"/>
    </source>
</evidence>
<evidence type="ECO:0000256" key="2">
    <source>
        <dbReference type="ARBA" id="ARBA00008472"/>
    </source>
</evidence>
<dbReference type="InterPro" id="IPR023043">
    <property type="entry name" value="NAD(P)H_OxRDtase_bac/plastid"/>
</dbReference>
<feature type="transmembrane region" description="Helical" evidence="7">
    <location>
        <begin position="6"/>
        <end position="27"/>
    </location>
</feature>
<comment type="subcellular location">
    <subcellularLocation>
        <location evidence="7 8">Cell membrane</location>
        <topology evidence="7 8">Multi-pass membrane protein</topology>
    </subcellularLocation>
    <subcellularLocation>
        <location evidence="1">Membrane</location>
        <topology evidence="1">Multi-pass membrane protein</topology>
    </subcellularLocation>
</comment>
<sequence>MEYGIVGILFIGGLAFGAIAVVLARLLQNHRPYPDKLTTYECGMEPQGTAWVGFRISYFLYALVFLVFDVETIFLYPWAVSFQKLGLFAIVEMCIFLGILIIGFLYAWKEGAFEWL</sequence>
<keyword evidence="7 8" id="KW-0874">Quinone</keyword>
<comment type="subunit">
    <text evidence="7">NDH-1 is composed of 14 different subunits. Subunits NuoA, H, J, K, L, M, N constitute the membrane sector of the complex.</text>
</comment>
<dbReference type="OrthoDB" id="9791970at2"/>
<accession>A0A1W1VKZ0</accession>
<dbReference type="GO" id="GO:0048038">
    <property type="term" value="F:quinone binding"/>
    <property type="evidence" value="ECO:0007669"/>
    <property type="project" value="UniProtKB-KW"/>
</dbReference>
<keyword evidence="7" id="KW-1003">Cell membrane</keyword>
<protein>
    <recommendedName>
        <fullName evidence="7">NADH-quinone oxidoreductase subunit A</fullName>
        <ecNumber evidence="7">7.1.1.-</ecNumber>
    </recommendedName>
    <alternativeName>
        <fullName evidence="7">NADH dehydrogenase I subunit A</fullName>
    </alternativeName>
    <alternativeName>
        <fullName evidence="7">NDH-1 subunit A</fullName>
    </alternativeName>
    <alternativeName>
        <fullName evidence="7">NUO1</fullName>
    </alternativeName>
</protein>
<keyword evidence="10" id="KW-1185">Reference proteome</keyword>
<evidence type="ECO:0000313" key="9">
    <source>
        <dbReference type="EMBL" id="SMB93880.1"/>
    </source>
</evidence>
<dbReference type="Pfam" id="PF00507">
    <property type="entry name" value="Oxidored_q4"/>
    <property type="match status" value="1"/>
</dbReference>
<dbReference type="GO" id="GO:0008137">
    <property type="term" value="F:NADH dehydrogenase (ubiquinone) activity"/>
    <property type="evidence" value="ECO:0007669"/>
    <property type="project" value="InterPro"/>
</dbReference>
<comment type="similarity">
    <text evidence="2 7 8">Belongs to the complex I subunit 3 family.</text>
</comment>
<keyword evidence="4 7" id="KW-0812">Transmembrane</keyword>
<feature type="transmembrane region" description="Helical" evidence="7">
    <location>
        <begin position="85"/>
        <end position="108"/>
    </location>
</feature>
<dbReference type="Proteomes" id="UP000192731">
    <property type="component" value="Unassembled WGS sequence"/>
</dbReference>
<dbReference type="InterPro" id="IPR000440">
    <property type="entry name" value="NADH_UbQ/plastoQ_OxRdtase_su3"/>
</dbReference>
<evidence type="ECO:0000256" key="6">
    <source>
        <dbReference type="ARBA" id="ARBA00023136"/>
    </source>
</evidence>
<keyword evidence="3 7" id="KW-0813">Transport</keyword>
<dbReference type="EMBL" id="FWWT01000022">
    <property type="protein sequence ID" value="SMB93880.1"/>
    <property type="molecule type" value="Genomic_DNA"/>
</dbReference>
<dbReference type="Gene3D" id="1.20.58.1610">
    <property type="entry name" value="NADH:ubiquinone/plastoquinone oxidoreductase, chain 3"/>
    <property type="match status" value="1"/>
</dbReference>
<dbReference type="STRING" id="656914.SAMN00017405_0104"/>
<dbReference type="AlphaFoldDB" id="A0A1W1VKZ0"/>
<dbReference type="HAMAP" id="MF_01394">
    <property type="entry name" value="NDH1_NuoA"/>
    <property type="match status" value="1"/>
</dbReference>
<proteinExistence type="inferred from homology"/>
<comment type="catalytic activity">
    <reaction evidence="7 8">
        <text>a quinone + NADH + 5 H(+)(in) = a quinol + NAD(+) + 4 H(+)(out)</text>
        <dbReference type="Rhea" id="RHEA:57888"/>
        <dbReference type="ChEBI" id="CHEBI:15378"/>
        <dbReference type="ChEBI" id="CHEBI:24646"/>
        <dbReference type="ChEBI" id="CHEBI:57540"/>
        <dbReference type="ChEBI" id="CHEBI:57945"/>
        <dbReference type="ChEBI" id="CHEBI:132124"/>
    </reaction>
</comment>
<organism evidence="9 10">
    <name type="scientific">Desulfonispora thiosulfatigenes DSM 11270</name>
    <dbReference type="NCBI Taxonomy" id="656914"/>
    <lineage>
        <taxon>Bacteria</taxon>
        <taxon>Bacillati</taxon>
        <taxon>Bacillota</taxon>
        <taxon>Clostridia</taxon>
        <taxon>Eubacteriales</taxon>
        <taxon>Peptococcaceae</taxon>
        <taxon>Desulfonispora</taxon>
    </lineage>
</organism>
<keyword evidence="6 7" id="KW-0472">Membrane</keyword>
<evidence type="ECO:0000256" key="7">
    <source>
        <dbReference type="HAMAP-Rule" id="MF_01394"/>
    </source>
</evidence>
<feature type="transmembrane region" description="Helical" evidence="7">
    <location>
        <begin position="58"/>
        <end position="79"/>
    </location>
</feature>
<dbReference type="GO" id="GO:0050136">
    <property type="term" value="F:NADH dehydrogenase (quinone) (non-electrogenic) activity"/>
    <property type="evidence" value="ECO:0007669"/>
    <property type="project" value="UniProtKB-UniRule"/>
</dbReference>
<dbReference type="GO" id="GO:0030964">
    <property type="term" value="C:NADH dehydrogenase complex"/>
    <property type="evidence" value="ECO:0007669"/>
    <property type="project" value="TreeGrafter"/>
</dbReference>